<reference evidence="1 2" key="1">
    <citation type="submission" date="2024-01" db="EMBL/GenBank/DDBJ databases">
        <title>Genome assemblies of Stephania.</title>
        <authorList>
            <person name="Yang L."/>
        </authorList>
    </citation>
    <scope>NUCLEOTIDE SEQUENCE [LARGE SCALE GENOMIC DNA]</scope>
    <source>
        <strain evidence="1">JXDWG</strain>
        <tissue evidence="1">Leaf</tissue>
    </source>
</reference>
<gene>
    <name evidence="1" type="ORF">Scep_017423</name>
</gene>
<evidence type="ECO:0000313" key="2">
    <source>
        <dbReference type="Proteomes" id="UP001419268"/>
    </source>
</evidence>
<comment type="caution">
    <text evidence="1">The sequence shown here is derived from an EMBL/GenBank/DDBJ whole genome shotgun (WGS) entry which is preliminary data.</text>
</comment>
<sequence length="139" mass="16006">MQEEEPPKLKLYLWRKDLLTLIKHGVQALHRALEVLKIDIIPYDRERASQLDISASVEVALQAITINNLYIGDLATKLEASSEMIAAKDRQLKEKDKVIENDVAKYETKDRQLKEKDKVIENDVAKYERDTSTLRSALD</sequence>
<organism evidence="1 2">
    <name type="scientific">Stephania cephalantha</name>
    <dbReference type="NCBI Taxonomy" id="152367"/>
    <lineage>
        <taxon>Eukaryota</taxon>
        <taxon>Viridiplantae</taxon>
        <taxon>Streptophyta</taxon>
        <taxon>Embryophyta</taxon>
        <taxon>Tracheophyta</taxon>
        <taxon>Spermatophyta</taxon>
        <taxon>Magnoliopsida</taxon>
        <taxon>Ranunculales</taxon>
        <taxon>Menispermaceae</taxon>
        <taxon>Menispermoideae</taxon>
        <taxon>Cissampelideae</taxon>
        <taxon>Stephania</taxon>
    </lineage>
</organism>
<keyword evidence="2" id="KW-1185">Reference proteome</keyword>
<accession>A0AAP0IQ16</accession>
<dbReference type="AlphaFoldDB" id="A0AAP0IQ16"/>
<evidence type="ECO:0000313" key="1">
    <source>
        <dbReference type="EMBL" id="KAK9119330.1"/>
    </source>
</evidence>
<protein>
    <submittedName>
        <fullName evidence="1">Uncharacterized protein</fullName>
    </submittedName>
</protein>
<dbReference type="EMBL" id="JBBNAG010000007">
    <property type="protein sequence ID" value="KAK9119330.1"/>
    <property type="molecule type" value="Genomic_DNA"/>
</dbReference>
<name>A0AAP0IQ16_9MAGN</name>
<dbReference type="Proteomes" id="UP001419268">
    <property type="component" value="Unassembled WGS sequence"/>
</dbReference>
<proteinExistence type="predicted"/>